<dbReference type="Proteomes" id="UP000824258">
    <property type="component" value="Unassembled WGS sequence"/>
</dbReference>
<dbReference type="PANTHER" id="PTHR48100:SF62">
    <property type="entry name" value="GLUCOSYL-3-PHOSPHOGLYCERATE PHOSPHATASE"/>
    <property type="match status" value="1"/>
</dbReference>
<dbReference type="Pfam" id="PF00583">
    <property type="entry name" value="Acetyltransf_1"/>
    <property type="match status" value="1"/>
</dbReference>
<dbReference type="PROSITE" id="PS00175">
    <property type="entry name" value="PG_MUTASE"/>
    <property type="match status" value="1"/>
</dbReference>
<dbReference type="PANTHER" id="PTHR48100">
    <property type="entry name" value="BROAD-SPECIFICITY PHOSPHATASE YOR283W-RELATED"/>
    <property type="match status" value="1"/>
</dbReference>
<protein>
    <submittedName>
        <fullName evidence="2">Histidine phosphatase family protein</fullName>
    </submittedName>
</protein>
<sequence>MTTIYLIRHGEAEGNLYRRIHGQFDSNITPLGKRQIAALSRRFASIPVDACYASDLIRTQTTAQAIYRPKGLPLQLEPRFREINLGVWEDLTFGELYTFQSEEMAVFNNDPVHWQVEGSENFETYSSRFVEALDEVAECHSGQTVAIFTHGSVLRGALMRLFPGAPIAHSDNTAVSCLTWEHGRYEIQFLNDNSHLDENLSTLAKQRWWREGGHAKDVNLWFRPGLTAIDGLEPPAGEIAYTAYSEHTPVGLLVLNGSGEEKTGVLQYMGLSEPYRRMGLSVQLFGQAIYTFRALGMANMELSLQSEDLAALARQMELTCGEGDVCTVDLRYGVSQVDLTK</sequence>
<proteinExistence type="predicted"/>
<accession>A0A9D1D8L1</accession>
<dbReference type="SUPFAM" id="SSF55729">
    <property type="entry name" value="Acyl-CoA N-acyltransferases (Nat)"/>
    <property type="match status" value="1"/>
</dbReference>
<name>A0A9D1D8L1_9FIRM</name>
<dbReference type="GO" id="GO:0016791">
    <property type="term" value="F:phosphatase activity"/>
    <property type="evidence" value="ECO:0007669"/>
    <property type="project" value="TreeGrafter"/>
</dbReference>
<dbReference type="InterPro" id="IPR050275">
    <property type="entry name" value="PGM_Phosphatase"/>
</dbReference>
<dbReference type="Gene3D" id="3.40.50.1240">
    <property type="entry name" value="Phosphoglycerate mutase-like"/>
    <property type="match status" value="1"/>
</dbReference>
<dbReference type="GO" id="GO:0005737">
    <property type="term" value="C:cytoplasm"/>
    <property type="evidence" value="ECO:0007669"/>
    <property type="project" value="TreeGrafter"/>
</dbReference>
<dbReference type="Gene3D" id="3.40.630.30">
    <property type="match status" value="1"/>
</dbReference>
<dbReference type="InterPro" id="IPR001345">
    <property type="entry name" value="PG/BPGM_mutase_AS"/>
</dbReference>
<dbReference type="InterPro" id="IPR016181">
    <property type="entry name" value="Acyl_CoA_acyltransferase"/>
</dbReference>
<organism evidence="2 3">
    <name type="scientific">Candidatus Avoscillospira stercoripullorum</name>
    <dbReference type="NCBI Taxonomy" id="2840709"/>
    <lineage>
        <taxon>Bacteria</taxon>
        <taxon>Bacillati</taxon>
        <taxon>Bacillota</taxon>
        <taxon>Clostridia</taxon>
        <taxon>Eubacteriales</taxon>
        <taxon>Oscillospiraceae</taxon>
        <taxon>Oscillospiraceae incertae sedis</taxon>
        <taxon>Candidatus Avoscillospira</taxon>
    </lineage>
</organism>
<dbReference type="SMART" id="SM00855">
    <property type="entry name" value="PGAM"/>
    <property type="match status" value="1"/>
</dbReference>
<dbReference type="AlphaFoldDB" id="A0A9D1D8L1"/>
<dbReference type="EMBL" id="DVGD01000196">
    <property type="protein sequence ID" value="HIR09954.1"/>
    <property type="molecule type" value="Genomic_DNA"/>
</dbReference>
<dbReference type="SUPFAM" id="SSF53254">
    <property type="entry name" value="Phosphoglycerate mutase-like"/>
    <property type="match status" value="1"/>
</dbReference>
<evidence type="ECO:0000313" key="3">
    <source>
        <dbReference type="Proteomes" id="UP000824258"/>
    </source>
</evidence>
<reference evidence="2" key="2">
    <citation type="journal article" date="2021" name="PeerJ">
        <title>Extensive microbial diversity within the chicken gut microbiome revealed by metagenomics and culture.</title>
        <authorList>
            <person name="Gilroy R."/>
            <person name="Ravi A."/>
            <person name="Getino M."/>
            <person name="Pursley I."/>
            <person name="Horton D.L."/>
            <person name="Alikhan N.F."/>
            <person name="Baker D."/>
            <person name="Gharbi K."/>
            <person name="Hall N."/>
            <person name="Watson M."/>
            <person name="Adriaenssens E.M."/>
            <person name="Foster-Nyarko E."/>
            <person name="Jarju S."/>
            <person name="Secka A."/>
            <person name="Antonio M."/>
            <person name="Oren A."/>
            <person name="Chaudhuri R.R."/>
            <person name="La Ragione R."/>
            <person name="Hildebrand F."/>
            <person name="Pallen M.J."/>
        </authorList>
    </citation>
    <scope>NUCLEOTIDE SEQUENCE</scope>
    <source>
        <strain evidence="2">ChiHjej9B8-7071</strain>
    </source>
</reference>
<reference evidence="2" key="1">
    <citation type="submission" date="2020-10" db="EMBL/GenBank/DDBJ databases">
        <authorList>
            <person name="Gilroy R."/>
        </authorList>
    </citation>
    <scope>NUCLEOTIDE SEQUENCE</scope>
    <source>
        <strain evidence="2">ChiHjej9B8-7071</strain>
    </source>
</reference>
<dbReference type="Pfam" id="PF00300">
    <property type="entry name" value="His_Phos_1"/>
    <property type="match status" value="1"/>
</dbReference>
<dbReference type="GO" id="GO:0016747">
    <property type="term" value="F:acyltransferase activity, transferring groups other than amino-acyl groups"/>
    <property type="evidence" value="ECO:0007669"/>
    <property type="project" value="InterPro"/>
</dbReference>
<gene>
    <name evidence="2" type="ORF">IAA70_06095</name>
</gene>
<feature type="domain" description="N-acetyltransferase" evidence="1">
    <location>
        <begin position="237"/>
        <end position="312"/>
    </location>
</feature>
<evidence type="ECO:0000313" key="2">
    <source>
        <dbReference type="EMBL" id="HIR09954.1"/>
    </source>
</evidence>
<dbReference type="InterPro" id="IPR013078">
    <property type="entry name" value="His_Pase_superF_clade-1"/>
</dbReference>
<evidence type="ECO:0000259" key="1">
    <source>
        <dbReference type="Pfam" id="PF00583"/>
    </source>
</evidence>
<comment type="caution">
    <text evidence="2">The sequence shown here is derived from an EMBL/GenBank/DDBJ whole genome shotgun (WGS) entry which is preliminary data.</text>
</comment>
<dbReference type="InterPro" id="IPR029033">
    <property type="entry name" value="His_PPase_superfam"/>
</dbReference>
<dbReference type="InterPro" id="IPR000182">
    <property type="entry name" value="GNAT_dom"/>
</dbReference>
<dbReference type="CDD" id="cd07067">
    <property type="entry name" value="HP_PGM_like"/>
    <property type="match status" value="1"/>
</dbReference>